<evidence type="ECO:0000256" key="1">
    <source>
        <dbReference type="SAM" id="MobiDB-lite"/>
    </source>
</evidence>
<name>A0AA88NR33_CHASR</name>
<reference evidence="2" key="1">
    <citation type="submission" date="2023-07" db="EMBL/GenBank/DDBJ databases">
        <title>Chromosome-level Genome Assembly of Striped Snakehead (Channa striata).</title>
        <authorList>
            <person name="Liu H."/>
        </authorList>
    </citation>
    <scope>NUCLEOTIDE SEQUENCE</scope>
    <source>
        <strain evidence="2">Gz</strain>
        <tissue evidence="2">Muscle</tissue>
    </source>
</reference>
<evidence type="ECO:0000313" key="3">
    <source>
        <dbReference type="Proteomes" id="UP001187415"/>
    </source>
</evidence>
<keyword evidence="3" id="KW-1185">Reference proteome</keyword>
<feature type="compositionally biased region" description="Basic and acidic residues" evidence="1">
    <location>
        <begin position="1"/>
        <end position="18"/>
    </location>
</feature>
<dbReference type="Proteomes" id="UP001187415">
    <property type="component" value="Unassembled WGS sequence"/>
</dbReference>
<dbReference type="AlphaFoldDB" id="A0AA88NR33"/>
<protein>
    <submittedName>
        <fullName evidence="2">Uncharacterized protein</fullName>
    </submittedName>
</protein>
<proteinExistence type="predicted"/>
<dbReference type="EMBL" id="JAUPFM010000001">
    <property type="protein sequence ID" value="KAK2861763.1"/>
    <property type="molecule type" value="Genomic_DNA"/>
</dbReference>
<feature type="region of interest" description="Disordered" evidence="1">
    <location>
        <begin position="1"/>
        <end position="99"/>
    </location>
</feature>
<organism evidence="2 3">
    <name type="scientific">Channa striata</name>
    <name type="common">Snakehead murrel</name>
    <name type="synonym">Ophicephalus striatus</name>
    <dbReference type="NCBI Taxonomy" id="64152"/>
    <lineage>
        <taxon>Eukaryota</taxon>
        <taxon>Metazoa</taxon>
        <taxon>Chordata</taxon>
        <taxon>Craniata</taxon>
        <taxon>Vertebrata</taxon>
        <taxon>Euteleostomi</taxon>
        <taxon>Actinopterygii</taxon>
        <taxon>Neopterygii</taxon>
        <taxon>Teleostei</taxon>
        <taxon>Neoteleostei</taxon>
        <taxon>Acanthomorphata</taxon>
        <taxon>Anabantaria</taxon>
        <taxon>Anabantiformes</taxon>
        <taxon>Channoidei</taxon>
        <taxon>Channidae</taxon>
        <taxon>Channa</taxon>
    </lineage>
</organism>
<gene>
    <name evidence="2" type="ORF">Q5P01_001296</name>
</gene>
<comment type="caution">
    <text evidence="2">The sequence shown here is derived from an EMBL/GenBank/DDBJ whole genome shotgun (WGS) entry which is preliminary data.</text>
</comment>
<accession>A0AA88NR33</accession>
<feature type="compositionally biased region" description="Basic and acidic residues" evidence="1">
    <location>
        <begin position="30"/>
        <end position="52"/>
    </location>
</feature>
<evidence type="ECO:0000313" key="2">
    <source>
        <dbReference type="EMBL" id="KAK2861763.1"/>
    </source>
</evidence>
<sequence>MEERGARARPGLEQESFKRRVGISPQTVGQRERARVKDSGPRDANGKGKSTDDGGASKQAVSRRGSLSFKEMWSRKSPRDAKGREDTFSQSKDSGAKEDAVASINNIAGPLKSPKGLVSPKSWKVPSSVKILSLPEALRDFPGHLDPGVQSPAAAGNNRLRVEGSRWSNRRHKCNHNDNTFNTCNSITRCNNHHGTTFNTSNSNARSNNRRYNYNHNGNTFKPNNYSTRWSNRNHKCNHNDNTFNTCNFITRCNNHHGTTFNTSNSNARSNNRKYNYNHNSDTFNQSYSSTRNVDLFTFISHAHSSQT</sequence>
<feature type="compositionally biased region" description="Basic and acidic residues" evidence="1">
    <location>
        <begin position="72"/>
        <end position="87"/>
    </location>
</feature>